<dbReference type="Proteomes" id="UP001601992">
    <property type="component" value="Unassembled WGS sequence"/>
</dbReference>
<proteinExistence type="predicted"/>
<comment type="caution">
    <text evidence="1">The sequence shown here is derived from an EMBL/GenBank/DDBJ whole genome shotgun (WGS) entry which is preliminary data.</text>
</comment>
<name>A0ABW6S1C1_9NOCA</name>
<evidence type="ECO:0000313" key="2">
    <source>
        <dbReference type="Proteomes" id="UP001601992"/>
    </source>
</evidence>
<gene>
    <name evidence="1" type="ORF">ACFYXQ_15755</name>
</gene>
<dbReference type="RefSeq" id="WP_387403995.1">
    <property type="nucleotide sequence ID" value="NZ_JBIAQY010000004.1"/>
</dbReference>
<evidence type="ECO:0000313" key="1">
    <source>
        <dbReference type="EMBL" id="MFF3569225.1"/>
    </source>
</evidence>
<organism evidence="1 2">
    <name type="scientific">Nocardia jiangxiensis</name>
    <dbReference type="NCBI Taxonomy" id="282685"/>
    <lineage>
        <taxon>Bacteria</taxon>
        <taxon>Bacillati</taxon>
        <taxon>Actinomycetota</taxon>
        <taxon>Actinomycetes</taxon>
        <taxon>Mycobacteriales</taxon>
        <taxon>Nocardiaceae</taxon>
        <taxon>Nocardia</taxon>
    </lineage>
</organism>
<accession>A0ABW6S1C1</accession>
<sequence length="99" mass="10708">MDRVSDPAGDHAEFSRSLTRTVRALGLIGKPISARSLAGSFPLGPTISALRWLLEGRYVASGTSHTAGTRREPVYWLTGEGLNLYRNLLCHSDKAGGRI</sequence>
<dbReference type="EMBL" id="JBIAQY010000004">
    <property type="protein sequence ID" value="MFF3569225.1"/>
    <property type="molecule type" value="Genomic_DNA"/>
</dbReference>
<reference evidence="1 2" key="1">
    <citation type="submission" date="2024-10" db="EMBL/GenBank/DDBJ databases">
        <title>The Natural Products Discovery Center: Release of the First 8490 Sequenced Strains for Exploring Actinobacteria Biosynthetic Diversity.</title>
        <authorList>
            <person name="Kalkreuter E."/>
            <person name="Kautsar S.A."/>
            <person name="Yang D."/>
            <person name="Bader C.D."/>
            <person name="Teijaro C.N."/>
            <person name="Fluegel L."/>
            <person name="Davis C.M."/>
            <person name="Simpson J.R."/>
            <person name="Lauterbach L."/>
            <person name="Steele A.D."/>
            <person name="Gui C."/>
            <person name="Meng S."/>
            <person name="Li G."/>
            <person name="Viehrig K."/>
            <person name="Ye F."/>
            <person name="Su P."/>
            <person name="Kiefer A.F."/>
            <person name="Nichols A."/>
            <person name="Cepeda A.J."/>
            <person name="Yan W."/>
            <person name="Fan B."/>
            <person name="Jiang Y."/>
            <person name="Adhikari A."/>
            <person name="Zheng C.-J."/>
            <person name="Schuster L."/>
            <person name="Cowan T.M."/>
            <person name="Smanski M.J."/>
            <person name="Chevrette M.G."/>
            <person name="De Carvalho L.P.S."/>
            <person name="Shen B."/>
        </authorList>
    </citation>
    <scope>NUCLEOTIDE SEQUENCE [LARGE SCALE GENOMIC DNA]</scope>
    <source>
        <strain evidence="1 2">NPDC002593</strain>
    </source>
</reference>
<keyword evidence="2" id="KW-1185">Reference proteome</keyword>
<protein>
    <submittedName>
        <fullName evidence="1">Uncharacterized protein</fullName>
    </submittedName>
</protein>